<sequence>MIISRIRMSIGSADSLRGQLVSGGISSAIIRGASQLLALFIGIILARGLGAQNYGIYAYAIAWMLFLKVLAGFGLPALLLREAATSEVRLKWQYLRGLLVSTALIEVIVWFVLVAITASSLWLLRDEMTRSKTLTFIVMLPLLLLTVWTNATLAALRGLRHVVKSQAVEMFIYPLLLLLILAGLFTIVPGPYSPQYVMGIHVSVAAVILCVALLMLFQNLPKPLLTTPASYPIRQLLVRALPFALLASAGLINDQADILILGMLRPFDDVGIYRVSVEISGFVAFGLHAGNAVIAPNFARIYAQGDMARLQRLVTISARVFFIPALLLALIFFVAGGRIAAWIYGPEFLRAQTPLALLAAGQFVNASMGSVGYLLTMCGHEKVAVRILLWTAMLNITLNFVLIPLFGINGAASASAFTLALWNVLLYSAVKKHLRIRSTAFSFSKLTRR</sequence>
<feature type="transmembrane region" description="Helical" evidence="6">
    <location>
        <begin position="355"/>
        <end position="375"/>
    </location>
</feature>
<dbReference type="Pfam" id="PF01943">
    <property type="entry name" value="Polysacc_synt"/>
    <property type="match status" value="1"/>
</dbReference>
<dbReference type="PANTHER" id="PTHR30250:SF11">
    <property type="entry name" value="O-ANTIGEN TRANSPORTER-RELATED"/>
    <property type="match status" value="1"/>
</dbReference>
<evidence type="ECO:0000256" key="6">
    <source>
        <dbReference type="SAM" id="Phobius"/>
    </source>
</evidence>
<dbReference type="CDD" id="cd13128">
    <property type="entry name" value="MATE_Wzx_like"/>
    <property type="match status" value="1"/>
</dbReference>
<organism evidence="7">
    <name type="scientific">uncultured Desulfobacterium sp</name>
    <dbReference type="NCBI Taxonomy" id="201089"/>
    <lineage>
        <taxon>Bacteria</taxon>
        <taxon>Pseudomonadati</taxon>
        <taxon>Thermodesulfobacteriota</taxon>
        <taxon>Desulfobacteria</taxon>
        <taxon>Desulfobacterales</taxon>
        <taxon>Desulfobacteriaceae</taxon>
        <taxon>Desulfobacterium</taxon>
        <taxon>environmental samples</taxon>
    </lineage>
</organism>
<accession>E1YE85</accession>
<evidence type="ECO:0000256" key="5">
    <source>
        <dbReference type="ARBA" id="ARBA00023136"/>
    </source>
</evidence>
<protein>
    <submittedName>
        <fullName evidence="7">Uncharacterized protein</fullName>
    </submittedName>
</protein>
<keyword evidence="2" id="KW-1003">Cell membrane</keyword>
<evidence type="ECO:0000256" key="1">
    <source>
        <dbReference type="ARBA" id="ARBA00004651"/>
    </source>
</evidence>
<feature type="transmembrane region" description="Helical" evidence="6">
    <location>
        <begin position="412"/>
        <end position="430"/>
    </location>
</feature>
<feature type="transmembrane region" description="Helical" evidence="6">
    <location>
        <begin position="196"/>
        <end position="216"/>
    </location>
</feature>
<feature type="transmembrane region" description="Helical" evidence="6">
    <location>
        <begin position="236"/>
        <end position="252"/>
    </location>
</feature>
<dbReference type="GO" id="GO:0005886">
    <property type="term" value="C:plasma membrane"/>
    <property type="evidence" value="ECO:0007669"/>
    <property type="project" value="UniProtKB-SubCell"/>
</dbReference>
<evidence type="ECO:0000256" key="3">
    <source>
        <dbReference type="ARBA" id="ARBA00022692"/>
    </source>
</evidence>
<feature type="transmembrane region" description="Helical" evidence="6">
    <location>
        <begin position="136"/>
        <end position="159"/>
    </location>
</feature>
<comment type="subcellular location">
    <subcellularLocation>
        <location evidence="1">Cell membrane</location>
        <topology evidence="1">Multi-pass membrane protein</topology>
    </subcellularLocation>
</comment>
<feature type="transmembrane region" description="Helical" evidence="6">
    <location>
        <begin position="272"/>
        <end position="299"/>
    </location>
</feature>
<evidence type="ECO:0000256" key="2">
    <source>
        <dbReference type="ARBA" id="ARBA00022475"/>
    </source>
</evidence>
<reference evidence="7" key="1">
    <citation type="journal article" date="2011" name="Environ. Microbiol.">
        <title>Genomic insights into the metabolic potential of the polycyclic aromatic hydrocarbon degrading sulfate-reducing Deltaproteobacterium N47.</title>
        <authorList>
            <person name="Bergmann F."/>
            <person name="Selesi D."/>
            <person name="Weinmaier T."/>
            <person name="Tischler P."/>
            <person name="Rattei T."/>
            <person name="Meckenstock R.U."/>
        </authorList>
    </citation>
    <scope>NUCLEOTIDE SEQUENCE</scope>
</reference>
<dbReference type="InterPro" id="IPR050833">
    <property type="entry name" value="Poly_Biosynth_Transport"/>
</dbReference>
<dbReference type="AlphaFoldDB" id="E1YE85"/>
<feature type="transmembrane region" description="Helical" evidence="6">
    <location>
        <begin position="387"/>
        <end position="406"/>
    </location>
</feature>
<keyword evidence="5 6" id="KW-0472">Membrane</keyword>
<feature type="transmembrane region" description="Helical" evidence="6">
    <location>
        <begin position="171"/>
        <end position="190"/>
    </location>
</feature>
<feature type="transmembrane region" description="Helical" evidence="6">
    <location>
        <begin position="20"/>
        <end position="44"/>
    </location>
</feature>
<evidence type="ECO:0000256" key="4">
    <source>
        <dbReference type="ARBA" id="ARBA00022989"/>
    </source>
</evidence>
<name>E1YE85_9BACT</name>
<dbReference type="InterPro" id="IPR002797">
    <property type="entry name" value="Polysacc_synth"/>
</dbReference>
<keyword evidence="3 6" id="KW-0812">Transmembrane</keyword>
<evidence type="ECO:0000313" key="7">
    <source>
        <dbReference type="EMBL" id="CBX28844.1"/>
    </source>
</evidence>
<feature type="transmembrane region" description="Helical" evidence="6">
    <location>
        <begin position="98"/>
        <end position="124"/>
    </location>
</feature>
<dbReference type="PANTHER" id="PTHR30250">
    <property type="entry name" value="PST FAMILY PREDICTED COLANIC ACID TRANSPORTER"/>
    <property type="match status" value="1"/>
</dbReference>
<feature type="transmembrane region" description="Helical" evidence="6">
    <location>
        <begin position="56"/>
        <end position="78"/>
    </location>
</feature>
<feature type="transmembrane region" description="Helical" evidence="6">
    <location>
        <begin position="320"/>
        <end position="343"/>
    </location>
</feature>
<keyword evidence="4 6" id="KW-1133">Transmembrane helix</keyword>
<proteinExistence type="predicted"/>
<dbReference type="EMBL" id="FR695870">
    <property type="protein sequence ID" value="CBX28844.1"/>
    <property type="molecule type" value="Genomic_DNA"/>
</dbReference>
<gene>
    <name evidence="7" type="ORF">N47_B19900</name>
</gene>